<dbReference type="Gene3D" id="1.20.1250.20">
    <property type="entry name" value="MFS general substrate transporter like domains"/>
    <property type="match status" value="2"/>
</dbReference>
<evidence type="ECO:0000256" key="2">
    <source>
        <dbReference type="ARBA" id="ARBA00022448"/>
    </source>
</evidence>
<keyword evidence="4 7" id="KW-1133">Transmembrane helix</keyword>
<feature type="transmembrane region" description="Helical" evidence="7">
    <location>
        <begin position="233"/>
        <end position="253"/>
    </location>
</feature>
<comment type="caution">
    <text evidence="9">The sequence shown here is derived from an EMBL/GenBank/DDBJ whole genome shotgun (WGS) entry which is preliminary data.</text>
</comment>
<sequence>MAVQYSPGLEDKEAGPATRSDSLISNADIARLEKDGDQALKFITDRVEGEAIVINAETNRRLLRKIDLHIMPLMCIIYGLNFLDKTTLSYASIMGLQTDLNLVGSDYQWLSSIFYFGYLAWEFPANRLLQLLPLAKFSAFNVIMWGIVLTLFSVTSNWSGAMAIRFFLGLFESAVTPGFALFTTQWYTRKEQGFRTSIWYCFNGFAQIFGGLVAYGIAHGAETHGFSVAPWKIIFIFTGTLTIVVGITFLVIMPDSPLSTHWLTEHERVLVLERVRINQQGIGNKKWKMYQFKEALLDPMVWAFAAFALLSDIPNGGITNFFSLLLKSFGYTSQESLLYGTPAGAVEIVALLASGYLGDRLGQRIGEGALLFQP</sequence>
<feature type="transmembrane region" description="Helical" evidence="7">
    <location>
        <begin position="199"/>
        <end position="221"/>
    </location>
</feature>
<dbReference type="GO" id="GO:0016020">
    <property type="term" value="C:membrane"/>
    <property type="evidence" value="ECO:0007669"/>
    <property type="project" value="UniProtKB-SubCell"/>
</dbReference>
<comment type="similarity">
    <text evidence="6">Belongs to the major facilitator superfamily. Allantoate permease family.</text>
</comment>
<dbReference type="PANTHER" id="PTHR43791:SF1">
    <property type="entry name" value="ALLANTOATE PERMEASE"/>
    <property type="match status" value="1"/>
</dbReference>
<gene>
    <name evidence="9" type="ORF">GOMPHAMPRED_002902</name>
</gene>
<keyword evidence="2" id="KW-0813">Transport</keyword>
<evidence type="ECO:0000256" key="7">
    <source>
        <dbReference type="SAM" id="Phobius"/>
    </source>
</evidence>
<feature type="domain" description="Major facilitator superfamily (MFS) profile" evidence="8">
    <location>
        <begin position="70"/>
        <end position="374"/>
    </location>
</feature>
<evidence type="ECO:0000256" key="6">
    <source>
        <dbReference type="ARBA" id="ARBA00037968"/>
    </source>
</evidence>
<feature type="transmembrane region" description="Helical" evidence="7">
    <location>
        <begin position="166"/>
        <end position="187"/>
    </location>
</feature>
<evidence type="ECO:0000313" key="9">
    <source>
        <dbReference type="EMBL" id="CAF9904635.1"/>
    </source>
</evidence>
<feature type="transmembrane region" description="Helical" evidence="7">
    <location>
        <begin position="133"/>
        <end position="154"/>
    </location>
</feature>
<dbReference type="GO" id="GO:0022857">
    <property type="term" value="F:transmembrane transporter activity"/>
    <property type="evidence" value="ECO:0007669"/>
    <property type="project" value="InterPro"/>
</dbReference>
<dbReference type="FunFam" id="1.20.1250.20:FF:000064">
    <property type="entry name" value="MFS allantoate transporter"/>
    <property type="match status" value="1"/>
</dbReference>
<reference evidence="9" key="1">
    <citation type="submission" date="2021-03" db="EMBL/GenBank/DDBJ databases">
        <authorList>
            <person name="Tagirdzhanova G."/>
        </authorList>
    </citation>
    <scope>NUCLEOTIDE SEQUENCE</scope>
</reference>
<dbReference type="PANTHER" id="PTHR43791">
    <property type="entry name" value="PERMEASE-RELATED"/>
    <property type="match status" value="1"/>
</dbReference>
<dbReference type="Proteomes" id="UP000664169">
    <property type="component" value="Unassembled WGS sequence"/>
</dbReference>
<accession>A0A8H3EFF7</accession>
<evidence type="ECO:0000256" key="3">
    <source>
        <dbReference type="ARBA" id="ARBA00022692"/>
    </source>
</evidence>
<keyword evidence="3 7" id="KW-0812">Transmembrane</keyword>
<feature type="transmembrane region" description="Helical" evidence="7">
    <location>
        <begin position="337"/>
        <end position="357"/>
    </location>
</feature>
<keyword evidence="10" id="KW-1185">Reference proteome</keyword>
<comment type="subcellular location">
    <subcellularLocation>
        <location evidence="1">Membrane</location>
        <topology evidence="1">Multi-pass membrane protein</topology>
    </subcellularLocation>
</comment>
<dbReference type="Pfam" id="PF07690">
    <property type="entry name" value="MFS_1"/>
    <property type="match status" value="1"/>
</dbReference>
<dbReference type="EMBL" id="CAJPDQ010000002">
    <property type="protein sequence ID" value="CAF9904635.1"/>
    <property type="molecule type" value="Genomic_DNA"/>
</dbReference>
<evidence type="ECO:0000256" key="4">
    <source>
        <dbReference type="ARBA" id="ARBA00022989"/>
    </source>
</evidence>
<proteinExistence type="inferred from homology"/>
<name>A0A8H3EFF7_9LECA</name>
<dbReference type="AlphaFoldDB" id="A0A8H3EFF7"/>
<evidence type="ECO:0000256" key="1">
    <source>
        <dbReference type="ARBA" id="ARBA00004141"/>
    </source>
</evidence>
<organism evidence="9 10">
    <name type="scientific">Gomphillus americanus</name>
    <dbReference type="NCBI Taxonomy" id="1940652"/>
    <lineage>
        <taxon>Eukaryota</taxon>
        <taxon>Fungi</taxon>
        <taxon>Dikarya</taxon>
        <taxon>Ascomycota</taxon>
        <taxon>Pezizomycotina</taxon>
        <taxon>Lecanoromycetes</taxon>
        <taxon>OSLEUM clade</taxon>
        <taxon>Ostropomycetidae</taxon>
        <taxon>Ostropales</taxon>
        <taxon>Graphidaceae</taxon>
        <taxon>Gomphilloideae</taxon>
        <taxon>Gomphillus</taxon>
    </lineage>
</organism>
<dbReference type="InterPro" id="IPR020846">
    <property type="entry name" value="MFS_dom"/>
</dbReference>
<keyword evidence="5 7" id="KW-0472">Membrane</keyword>
<dbReference type="PROSITE" id="PS50850">
    <property type="entry name" value="MFS"/>
    <property type="match status" value="1"/>
</dbReference>
<dbReference type="SUPFAM" id="SSF103473">
    <property type="entry name" value="MFS general substrate transporter"/>
    <property type="match status" value="1"/>
</dbReference>
<protein>
    <recommendedName>
        <fullName evidence="8">Major facilitator superfamily (MFS) profile domain-containing protein</fullName>
    </recommendedName>
</protein>
<dbReference type="InterPro" id="IPR011701">
    <property type="entry name" value="MFS"/>
</dbReference>
<evidence type="ECO:0000259" key="8">
    <source>
        <dbReference type="PROSITE" id="PS50850"/>
    </source>
</evidence>
<dbReference type="OrthoDB" id="6730379at2759"/>
<dbReference type="InterPro" id="IPR036259">
    <property type="entry name" value="MFS_trans_sf"/>
</dbReference>
<feature type="transmembrane region" description="Helical" evidence="7">
    <location>
        <begin position="295"/>
        <end position="317"/>
    </location>
</feature>
<evidence type="ECO:0000313" key="10">
    <source>
        <dbReference type="Proteomes" id="UP000664169"/>
    </source>
</evidence>
<evidence type="ECO:0000256" key="5">
    <source>
        <dbReference type="ARBA" id="ARBA00023136"/>
    </source>
</evidence>